<dbReference type="InterPro" id="IPR017969">
    <property type="entry name" value="Heavy-metal-associated_CS"/>
</dbReference>
<sequence>MQALKLTVDGMTCGGCVASVKRVLEAQPGVSGVSVSLEAKEAKFSLDDSSTTLDSVVSAIEDAGFDVIR</sequence>
<name>A0ABS8D160_9NEIS</name>
<dbReference type="PANTHER" id="PTHR46594:SF4">
    <property type="entry name" value="P-TYPE CATION-TRANSPORTING ATPASE"/>
    <property type="match status" value="1"/>
</dbReference>
<dbReference type="RefSeq" id="WP_227177288.1">
    <property type="nucleotide sequence ID" value="NZ_JAJBZT010000001.1"/>
</dbReference>
<comment type="caution">
    <text evidence="3">The sequence shown here is derived from an EMBL/GenBank/DDBJ whole genome shotgun (WGS) entry which is preliminary data.</text>
</comment>
<evidence type="ECO:0000256" key="1">
    <source>
        <dbReference type="ARBA" id="ARBA00022723"/>
    </source>
</evidence>
<dbReference type="EMBL" id="JAJBZT010000001">
    <property type="protein sequence ID" value="MCB6181941.1"/>
    <property type="molecule type" value="Genomic_DNA"/>
</dbReference>
<dbReference type="Gene3D" id="3.30.70.100">
    <property type="match status" value="1"/>
</dbReference>
<dbReference type="CDD" id="cd00371">
    <property type="entry name" value="HMA"/>
    <property type="match status" value="1"/>
</dbReference>
<evidence type="ECO:0000313" key="3">
    <source>
        <dbReference type="EMBL" id="MCB6181941.1"/>
    </source>
</evidence>
<dbReference type="InterPro" id="IPR001802">
    <property type="entry name" value="MerP/CopZ"/>
</dbReference>
<protein>
    <submittedName>
        <fullName evidence="3">Heavy-metal-associated domain-containing protein</fullName>
    </submittedName>
</protein>
<dbReference type="Pfam" id="PF00403">
    <property type="entry name" value="HMA"/>
    <property type="match status" value="1"/>
</dbReference>
<dbReference type="InterPro" id="IPR006121">
    <property type="entry name" value="HMA_dom"/>
</dbReference>
<evidence type="ECO:0000259" key="2">
    <source>
        <dbReference type="PROSITE" id="PS50846"/>
    </source>
</evidence>
<keyword evidence="1" id="KW-0479">Metal-binding</keyword>
<organism evidence="3 4">
    <name type="scientific">Leeia speluncae</name>
    <dbReference type="NCBI Taxonomy" id="2884804"/>
    <lineage>
        <taxon>Bacteria</taxon>
        <taxon>Pseudomonadati</taxon>
        <taxon>Pseudomonadota</taxon>
        <taxon>Betaproteobacteria</taxon>
        <taxon>Neisseriales</taxon>
        <taxon>Leeiaceae</taxon>
        <taxon>Leeia</taxon>
    </lineage>
</organism>
<dbReference type="PRINTS" id="PR00946">
    <property type="entry name" value="HGSCAVENGER"/>
</dbReference>
<dbReference type="SUPFAM" id="SSF55008">
    <property type="entry name" value="HMA, heavy metal-associated domain"/>
    <property type="match status" value="1"/>
</dbReference>
<dbReference type="Proteomes" id="UP001165395">
    <property type="component" value="Unassembled WGS sequence"/>
</dbReference>
<dbReference type="PANTHER" id="PTHR46594">
    <property type="entry name" value="P-TYPE CATION-TRANSPORTING ATPASE"/>
    <property type="match status" value="1"/>
</dbReference>
<reference evidence="3" key="1">
    <citation type="submission" date="2021-10" db="EMBL/GenBank/DDBJ databases">
        <title>The complete genome sequence of Leeia sp. TBRC 13508.</title>
        <authorList>
            <person name="Charoenyingcharoen P."/>
            <person name="Yukphan P."/>
        </authorList>
    </citation>
    <scope>NUCLEOTIDE SEQUENCE</scope>
    <source>
        <strain evidence="3">TBRC 13508</strain>
    </source>
</reference>
<gene>
    <name evidence="3" type="ORF">LIN78_00025</name>
</gene>
<feature type="domain" description="HMA" evidence="2">
    <location>
        <begin position="2"/>
        <end position="68"/>
    </location>
</feature>
<proteinExistence type="predicted"/>
<dbReference type="PROSITE" id="PS01047">
    <property type="entry name" value="HMA_1"/>
    <property type="match status" value="1"/>
</dbReference>
<dbReference type="PROSITE" id="PS50846">
    <property type="entry name" value="HMA_2"/>
    <property type="match status" value="1"/>
</dbReference>
<evidence type="ECO:0000313" key="4">
    <source>
        <dbReference type="Proteomes" id="UP001165395"/>
    </source>
</evidence>
<dbReference type="InterPro" id="IPR036163">
    <property type="entry name" value="HMA_dom_sf"/>
</dbReference>
<accession>A0ABS8D160</accession>
<keyword evidence="4" id="KW-1185">Reference proteome</keyword>